<dbReference type="InterPro" id="IPR003593">
    <property type="entry name" value="AAA+_ATPase"/>
</dbReference>
<dbReference type="Pfam" id="PF00005">
    <property type="entry name" value="ABC_tran"/>
    <property type="match status" value="1"/>
</dbReference>
<protein>
    <recommendedName>
        <fullName evidence="3">ABC transporter domain-containing protein</fullName>
    </recommendedName>
</protein>
<evidence type="ECO:0000256" key="2">
    <source>
        <dbReference type="ARBA" id="ARBA00022840"/>
    </source>
</evidence>
<organism evidence="4 5">
    <name type="scientific">Pueribacillus theae</name>
    <dbReference type="NCBI Taxonomy" id="2171751"/>
    <lineage>
        <taxon>Bacteria</taxon>
        <taxon>Bacillati</taxon>
        <taxon>Bacillota</taxon>
        <taxon>Bacilli</taxon>
        <taxon>Bacillales</taxon>
        <taxon>Bacillaceae</taxon>
        <taxon>Pueribacillus</taxon>
    </lineage>
</organism>
<dbReference type="OrthoDB" id="9804819at2"/>
<sequence>MCAHYEITLNDVSKIFGKKLALDKVSLKIKKGSIFGLIGPNGAGKSTLTSLLATLSLPDEGTVTISDLDVVSQVKQVRKKIGITFQEPSIFTTGTAWDNLFIAGKIYDMNISKIKEQGEYLLKEFNLNQVSNDLVGTYSGGMKRKLDIAISLLHKPEVLFLDEPTTGLDPESRNTLWQIISNISHREGTTIFVTTHYLEELNNVATDIALINNGKVLDVGTPKELINKLAADHIEIHYSRLNSSMIQKIDEYVSNMIEVINHKIKPTSLTIISSKGQQILSKLLKFLIRNEVEIEFSELKQATLNDVYLSNFTEKGDK</sequence>
<feature type="domain" description="ABC transporter" evidence="3">
    <location>
        <begin position="7"/>
        <end position="238"/>
    </location>
</feature>
<keyword evidence="1" id="KW-0547">Nucleotide-binding</keyword>
<dbReference type="RefSeq" id="WP_116555786.1">
    <property type="nucleotide sequence ID" value="NZ_QCZG01000040.1"/>
</dbReference>
<dbReference type="PROSITE" id="PS50893">
    <property type="entry name" value="ABC_TRANSPORTER_2"/>
    <property type="match status" value="1"/>
</dbReference>
<dbReference type="GO" id="GO:0005524">
    <property type="term" value="F:ATP binding"/>
    <property type="evidence" value="ECO:0007669"/>
    <property type="project" value="UniProtKB-KW"/>
</dbReference>
<dbReference type="SUPFAM" id="SSF52540">
    <property type="entry name" value="P-loop containing nucleoside triphosphate hydrolases"/>
    <property type="match status" value="1"/>
</dbReference>
<dbReference type="PROSITE" id="PS00211">
    <property type="entry name" value="ABC_TRANSPORTER_1"/>
    <property type="match status" value="1"/>
</dbReference>
<dbReference type="InterPro" id="IPR003439">
    <property type="entry name" value="ABC_transporter-like_ATP-bd"/>
</dbReference>
<keyword evidence="2" id="KW-0067">ATP-binding</keyword>
<evidence type="ECO:0000313" key="5">
    <source>
        <dbReference type="Proteomes" id="UP000245998"/>
    </source>
</evidence>
<keyword evidence="5" id="KW-1185">Reference proteome</keyword>
<dbReference type="InterPro" id="IPR027417">
    <property type="entry name" value="P-loop_NTPase"/>
</dbReference>
<dbReference type="PANTHER" id="PTHR43582:SF2">
    <property type="entry name" value="LINEARMYCIN RESISTANCE ATP-BINDING PROTEIN LNRL"/>
    <property type="match status" value="1"/>
</dbReference>
<dbReference type="SMART" id="SM00382">
    <property type="entry name" value="AAA"/>
    <property type="match status" value="1"/>
</dbReference>
<name>A0A2U1JT83_9BACI</name>
<dbReference type="Gene3D" id="3.40.50.300">
    <property type="entry name" value="P-loop containing nucleotide triphosphate hydrolases"/>
    <property type="match status" value="1"/>
</dbReference>
<gene>
    <name evidence="4" type="ORF">DCC39_15375</name>
</gene>
<dbReference type="AlphaFoldDB" id="A0A2U1JT83"/>
<dbReference type="GO" id="GO:0016887">
    <property type="term" value="F:ATP hydrolysis activity"/>
    <property type="evidence" value="ECO:0007669"/>
    <property type="project" value="InterPro"/>
</dbReference>
<dbReference type="EMBL" id="QCZG01000040">
    <property type="protein sequence ID" value="PWA08164.1"/>
    <property type="molecule type" value="Genomic_DNA"/>
</dbReference>
<dbReference type="Proteomes" id="UP000245998">
    <property type="component" value="Unassembled WGS sequence"/>
</dbReference>
<dbReference type="PANTHER" id="PTHR43582">
    <property type="entry name" value="LINEARMYCIN RESISTANCE ATP-BINDING PROTEIN LNRL"/>
    <property type="match status" value="1"/>
</dbReference>
<proteinExistence type="predicted"/>
<accession>A0A2U1JT83</accession>
<dbReference type="InterPro" id="IPR017871">
    <property type="entry name" value="ABC_transporter-like_CS"/>
</dbReference>
<evidence type="ECO:0000256" key="1">
    <source>
        <dbReference type="ARBA" id="ARBA00022741"/>
    </source>
</evidence>
<evidence type="ECO:0000313" key="4">
    <source>
        <dbReference type="EMBL" id="PWA08164.1"/>
    </source>
</evidence>
<reference evidence="4 5" key="1">
    <citation type="submission" date="2018-04" db="EMBL/GenBank/DDBJ databases">
        <title>Camelliibacillus theae gen. nov., sp. nov., isolated from Pu'er tea.</title>
        <authorList>
            <person name="Niu L."/>
        </authorList>
    </citation>
    <scope>NUCLEOTIDE SEQUENCE [LARGE SCALE GENOMIC DNA]</scope>
    <source>
        <strain evidence="4 5">T8</strain>
    </source>
</reference>
<evidence type="ECO:0000259" key="3">
    <source>
        <dbReference type="PROSITE" id="PS50893"/>
    </source>
</evidence>
<comment type="caution">
    <text evidence="4">The sequence shown here is derived from an EMBL/GenBank/DDBJ whole genome shotgun (WGS) entry which is preliminary data.</text>
</comment>